<sequence length="244" mass="26689">MISIDIDAKAENERLQAVQSELKNEKDKLSRDFGTCSSALRSCKLNTETLQSENMMLEKQSRNTDVINGGLQQKIEEITKNNESLKKAVSDQGAIVDQLKGTIRKLEAELNRTKLHSTDKGSTIVVDESGTTKIGFIEANTISVTQRTVEVTQEQRRIVEDKQIDQAPAPMIVESSVQTVKQKTGAAEMIGDEHGPDVPPQKPGDRVKLAVAADERSKDEKPVVKGGNYDAAEEDVDDGLQGGQ</sequence>
<proteinExistence type="predicted"/>
<dbReference type="AlphaFoldDB" id="A0A0K0DN30"/>
<dbReference type="Proteomes" id="UP000035642">
    <property type="component" value="Unassembled WGS sequence"/>
</dbReference>
<keyword evidence="3" id="KW-1185">Reference proteome</keyword>
<evidence type="ECO:0000313" key="4">
    <source>
        <dbReference type="WBParaSite" id="ACAC_0001314901-mRNA-1"/>
    </source>
</evidence>
<feature type="compositionally biased region" description="Basic and acidic residues" evidence="2">
    <location>
        <begin position="203"/>
        <end position="223"/>
    </location>
</feature>
<evidence type="ECO:0000256" key="1">
    <source>
        <dbReference type="SAM" id="Coils"/>
    </source>
</evidence>
<dbReference type="WBParaSite" id="ACAC_0001314901-mRNA-1">
    <property type="protein sequence ID" value="ACAC_0001314901-mRNA-1"/>
    <property type="gene ID" value="ACAC_0001314901"/>
</dbReference>
<reference evidence="3" key="1">
    <citation type="submission" date="2012-09" db="EMBL/GenBank/DDBJ databases">
        <authorList>
            <person name="Martin A.A."/>
        </authorList>
    </citation>
    <scope>NUCLEOTIDE SEQUENCE</scope>
</reference>
<feature type="region of interest" description="Disordered" evidence="2">
    <location>
        <begin position="183"/>
        <end position="244"/>
    </location>
</feature>
<accession>A0A0K0DN30</accession>
<reference evidence="4" key="2">
    <citation type="submission" date="2017-02" db="UniProtKB">
        <authorList>
            <consortium name="WormBaseParasite"/>
        </authorList>
    </citation>
    <scope>IDENTIFICATION</scope>
</reference>
<feature type="coiled-coil region" evidence="1">
    <location>
        <begin position="68"/>
        <end position="116"/>
    </location>
</feature>
<protein>
    <submittedName>
        <fullName evidence="4">Intracellular protein transport protein USO1-like</fullName>
    </submittedName>
</protein>
<evidence type="ECO:0000256" key="2">
    <source>
        <dbReference type="SAM" id="MobiDB-lite"/>
    </source>
</evidence>
<evidence type="ECO:0000313" key="3">
    <source>
        <dbReference type="Proteomes" id="UP000035642"/>
    </source>
</evidence>
<keyword evidence="1" id="KW-0175">Coiled coil</keyword>
<name>A0A0K0DN30_ANGCA</name>
<organism evidence="3 4">
    <name type="scientific">Angiostrongylus cantonensis</name>
    <name type="common">Rat lungworm</name>
    <dbReference type="NCBI Taxonomy" id="6313"/>
    <lineage>
        <taxon>Eukaryota</taxon>
        <taxon>Metazoa</taxon>
        <taxon>Ecdysozoa</taxon>
        <taxon>Nematoda</taxon>
        <taxon>Chromadorea</taxon>
        <taxon>Rhabditida</taxon>
        <taxon>Rhabditina</taxon>
        <taxon>Rhabditomorpha</taxon>
        <taxon>Strongyloidea</taxon>
        <taxon>Metastrongylidae</taxon>
        <taxon>Angiostrongylus</taxon>
    </lineage>
</organism>